<dbReference type="InParanoid" id="A0A2H3DNC0"/>
<dbReference type="AlphaFoldDB" id="A0A2H3DNC0"/>
<sequence>MSPQFADITKALVFNLTEPITLQLGTVGSWSKINFGTLVDVNIAGIAPRETTIEIIDEDVESGRTLNALPDNFPGIMLSKDEYSAITGDEVVGEAPPQLKNRNDKRKNKRRESDRQYHSEQKMPEKLGNSNRSLNDPNGISDASHKAEPKYSHYEPTEECEPTSSKVLVEDLITDADDKAHEHDFHIDMEIPRPGPTRIQFWDRPRPTPDFAWPGDVRMPDEWNGMIGDMWEIDPNSKRTLFHYPDVPINDDPERDINDRLLFIVPSSTIKSNGPHEFTRRLYPDTRHREFIRRSMVVEPNEGKDDFENRISKMIESNERRNTRKITRDSSATDRAACTREKGKQKASEEDTEEDIERLRQHWYEEYEELLQGVPSKMPPWQAVNHEIPLVDSNVPTLFEANLMRKLGDTPTLVGGK</sequence>
<feature type="region of interest" description="Disordered" evidence="1">
    <location>
        <begin position="320"/>
        <end position="354"/>
    </location>
</feature>
<organism evidence="2 3">
    <name type="scientific">Armillaria gallica</name>
    <name type="common">Bulbous honey fungus</name>
    <name type="synonym">Armillaria bulbosa</name>
    <dbReference type="NCBI Taxonomy" id="47427"/>
    <lineage>
        <taxon>Eukaryota</taxon>
        <taxon>Fungi</taxon>
        <taxon>Dikarya</taxon>
        <taxon>Basidiomycota</taxon>
        <taxon>Agaricomycotina</taxon>
        <taxon>Agaricomycetes</taxon>
        <taxon>Agaricomycetidae</taxon>
        <taxon>Agaricales</taxon>
        <taxon>Marasmiineae</taxon>
        <taxon>Physalacriaceae</taxon>
        <taxon>Armillaria</taxon>
    </lineage>
</organism>
<feature type="compositionally biased region" description="Basic and acidic residues" evidence="1">
    <location>
        <begin position="111"/>
        <end position="125"/>
    </location>
</feature>
<feature type="compositionally biased region" description="Basic and acidic residues" evidence="1">
    <location>
        <begin position="143"/>
        <end position="156"/>
    </location>
</feature>
<feature type="compositionally biased region" description="Polar residues" evidence="1">
    <location>
        <begin position="128"/>
        <end position="138"/>
    </location>
</feature>
<feature type="region of interest" description="Disordered" evidence="1">
    <location>
        <begin position="89"/>
        <end position="165"/>
    </location>
</feature>
<reference evidence="3" key="1">
    <citation type="journal article" date="2017" name="Nat. Ecol. Evol.">
        <title>Genome expansion and lineage-specific genetic innovations in the forest pathogenic fungi Armillaria.</title>
        <authorList>
            <person name="Sipos G."/>
            <person name="Prasanna A.N."/>
            <person name="Walter M.C."/>
            <person name="O'Connor E."/>
            <person name="Balint B."/>
            <person name="Krizsan K."/>
            <person name="Kiss B."/>
            <person name="Hess J."/>
            <person name="Varga T."/>
            <person name="Slot J."/>
            <person name="Riley R."/>
            <person name="Boka B."/>
            <person name="Rigling D."/>
            <person name="Barry K."/>
            <person name="Lee J."/>
            <person name="Mihaltcheva S."/>
            <person name="LaButti K."/>
            <person name="Lipzen A."/>
            <person name="Waldron R."/>
            <person name="Moloney N.M."/>
            <person name="Sperisen C."/>
            <person name="Kredics L."/>
            <person name="Vagvoelgyi C."/>
            <person name="Patrignani A."/>
            <person name="Fitzpatrick D."/>
            <person name="Nagy I."/>
            <person name="Doyle S."/>
            <person name="Anderson J.B."/>
            <person name="Grigoriev I.V."/>
            <person name="Gueldener U."/>
            <person name="Muensterkoetter M."/>
            <person name="Nagy L.G."/>
        </authorList>
    </citation>
    <scope>NUCLEOTIDE SEQUENCE [LARGE SCALE GENOMIC DNA]</scope>
    <source>
        <strain evidence="3">Ar21-2</strain>
    </source>
</reference>
<name>A0A2H3DNC0_ARMGA</name>
<dbReference type="Proteomes" id="UP000217790">
    <property type="component" value="Unassembled WGS sequence"/>
</dbReference>
<evidence type="ECO:0000256" key="1">
    <source>
        <dbReference type="SAM" id="MobiDB-lite"/>
    </source>
</evidence>
<evidence type="ECO:0000313" key="2">
    <source>
        <dbReference type="EMBL" id="PBK92972.1"/>
    </source>
</evidence>
<evidence type="ECO:0000313" key="3">
    <source>
        <dbReference type="Proteomes" id="UP000217790"/>
    </source>
</evidence>
<accession>A0A2H3DNC0</accession>
<gene>
    <name evidence="2" type="ORF">ARMGADRAFT_1030433</name>
</gene>
<dbReference type="EMBL" id="KZ293657">
    <property type="protein sequence ID" value="PBK92972.1"/>
    <property type="molecule type" value="Genomic_DNA"/>
</dbReference>
<keyword evidence="3" id="KW-1185">Reference proteome</keyword>
<protein>
    <submittedName>
        <fullName evidence="2">Uncharacterized protein</fullName>
    </submittedName>
</protein>
<feature type="compositionally biased region" description="Basic and acidic residues" evidence="1">
    <location>
        <begin position="320"/>
        <end position="349"/>
    </location>
</feature>
<proteinExistence type="predicted"/>
<dbReference type="OrthoDB" id="2799149at2759"/>